<dbReference type="PROSITE" id="PS51257">
    <property type="entry name" value="PROKAR_LIPOPROTEIN"/>
    <property type="match status" value="1"/>
</dbReference>
<keyword evidence="1" id="KW-0472">Membrane</keyword>
<protein>
    <submittedName>
        <fullName evidence="3">Uncharacterized protein</fullName>
    </submittedName>
</protein>
<feature type="transmembrane region" description="Helical" evidence="1">
    <location>
        <begin position="52"/>
        <end position="73"/>
    </location>
</feature>
<gene>
    <name evidence="3" type="ORF">COB67_08900</name>
</gene>
<evidence type="ECO:0000256" key="1">
    <source>
        <dbReference type="SAM" id="Phobius"/>
    </source>
</evidence>
<feature type="chain" id="PRO_5012291590" evidence="2">
    <location>
        <begin position="20"/>
        <end position="78"/>
    </location>
</feature>
<feature type="signal peptide" evidence="2">
    <location>
        <begin position="1"/>
        <end position="19"/>
    </location>
</feature>
<keyword evidence="2" id="KW-0732">Signal</keyword>
<keyword evidence="1" id="KW-0812">Transmembrane</keyword>
<comment type="caution">
    <text evidence="3">The sequence shown here is derived from an EMBL/GenBank/DDBJ whole genome shotgun (WGS) entry which is preliminary data.</text>
</comment>
<evidence type="ECO:0000256" key="2">
    <source>
        <dbReference type="SAM" id="SignalP"/>
    </source>
</evidence>
<keyword evidence="1" id="KW-1133">Transmembrane helix</keyword>
<reference evidence="4" key="1">
    <citation type="submission" date="2017-08" db="EMBL/GenBank/DDBJ databases">
        <title>A dynamic microbial community with high functional redundancy inhabits the cold, oxic subseafloor aquifer.</title>
        <authorList>
            <person name="Tully B.J."/>
            <person name="Wheat C.G."/>
            <person name="Glazer B.T."/>
            <person name="Huber J.A."/>
        </authorList>
    </citation>
    <scope>NUCLEOTIDE SEQUENCE [LARGE SCALE GENOMIC DNA]</scope>
</reference>
<name>A0A2A4T174_9DELT</name>
<sequence length="78" mass="8644">MFKYLIICITLITSSFASCDSTSVYIVETGIYSQECAAQFLNMTQLDYTNQMALAGSLVGFTFLLVTLILVQLTGRRT</sequence>
<dbReference type="Proteomes" id="UP000218113">
    <property type="component" value="Unassembled WGS sequence"/>
</dbReference>
<organism evidence="3 4">
    <name type="scientific">SAR324 cluster bacterium</name>
    <dbReference type="NCBI Taxonomy" id="2024889"/>
    <lineage>
        <taxon>Bacteria</taxon>
        <taxon>Deltaproteobacteria</taxon>
        <taxon>SAR324 cluster</taxon>
    </lineage>
</organism>
<evidence type="ECO:0000313" key="3">
    <source>
        <dbReference type="EMBL" id="PCI27262.1"/>
    </source>
</evidence>
<dbReference type="EMBL" id="NVSR01000066">
    <property type="protein sequence ID" value="PCI27262.1"/>
    <property type="molecule type" value="Genomic_DNA"/>
</dbReference>
<accession>A0A2A4T174</accession>
<dbReference type="AlphaFoldDB" id="A0A2A4T174"/>
<proteinExistence type="predicted"/>
<evidence type="ECO:0000313" key="4">
    <source>
        <dbReference type="Proteomes" id="UP000218113"/>
    </source>
</evidence>